<keyword evidence="2" id="KW-1185">Reference proteome</keyword>
<accession>A0A9J7N5X1</accession>
<dbReference type="GeneID" id="118428475"/>
<dbReference type="RefSeq" id="XP_035694487.1">
    <property type="nucleotide sequence ID" value="XM_035838594.1"/>
</dbReference>
<feature type="signal peptide" evidence="1">
    <location>
        <begin position="1"/>
        <end position="16"/>
    </location>
</feature>
<dbReference type="KEGG" id="bfo:118428475"/>
<gene>
    <name evidence="3" type="primary">LOC118428475</name>
</gene>
<dbReference type="OrthoDB" id="10046165at2759"/>
<keyword evidence="1" id="KW-0732">Signal</keyword>
<dbReference type="OMA" id="WATCKVE"/>
<reference evidence="3" key="1">
    <citation type="journal article" date="2016" name="Genome Biol. Evol.">
        <title>Conserved non-coding elements in the most distant genera of cephalochordates: the Goldilocks principle.</title>
        <authorList>
            <person name="Yue J.X."/>
            <person name="Kozmikova I."/>
            <person name="Ono H."/>
            <person name="Nossa C.W."/>
            <person name="Kozmik Z."/>
            <person name="Putnam N.H."/>
            <person name="Yu J.K."/>
            <person name="Holland L.Z."/>
        </authorList>
    </citation>
    <scope>NUCLEOTIDE SEQUENCE</scope>
</reference>
<name>A0A9J7N5X1_BRAFL</name>
<dbReference type="AlphaFoldDB" id="A0A9J7N5X1"/>
<proteinExistence type="predicted"/>
<reference evidence="2" key="2">
    <citation type="journal article" date="2020" name="Nat. Ecol. Evol.">
        <title>Deeply conserved synteny resolves early events in vertebrate evolution.</title>
        <authorList>
            <person name="Simakov O."/>
            <person name="Marletaz F."/>
            <person name="Yue J.X."/>
            <person name="O'Connell B."/>
            <person name="Jenkins J."/>
            <person name="Brandt A."/>
            <person name="Calef R."/>
            <person name="Tung C.H."/>
            <person name="Huang T.K."/>
            <person name="Schmutz J."/>
            <person name="Satoh N."/>
            <person name="Yu J.K."/>
            <person name="Putnam N.H."/>
            <person name="Green R.E."/>
            <person name="Rokhsar D.S."/>
        </authorList>
    </citation>
    <scope>NUCLEOTIDE SEQUENCE [LARGE SCALE GENOMIC DNA]</scope>
    <source>
        <strain evidence="2">S238N-H82</strain>
    </source>
</reference>
<feature type="chain" id="PRO_5039921388" evidence="1">
    <location>
        <begin position="17"/>
        <end position="222"/>
    </location>
</feature>
<sequence length="222" mass="23895">MAVFLAVLLIVSVTSAAKLPLRGLQARTTTTATTTTPHFHTTTPFPTTTGSWPEWATCKVENYHYYPTHYLALGECNRYIGGCYEACCQANGHLSSPTFVCDFGGPTFRKRQAQPPVIDPTVPTTTSGTTTVDTICTTTSTVGTATTTPFPTTTPTPPGSGCYVENLHYYPAHWLAVGECNAYIGGCYQKCCQPDGTLSPSTYICDFGSPWWGDGPNPARKP</sequence>
<protein>
    <submittedName>
        <fullName evidence="3">Uncharacterized protein LOC118428475</fullName>
    </submittedName>
</protein>
<evidence type="ECO:0000313" key="2">
    <source>
        <dbReference type="Proteomes" id="UP000001554"/>
    </source>
</evidence>
<dbReference type="Proteomes" id="UP000001554">
    <property type="component" value="Chromosome 1"/>
</dbReference>
<evidence type="ECO:0000256" key="1">
    <source>
        <dbReference type="SAM" id="SignalP"/>
    </source>
</evidence>
<organism evidence="2 3">
    <name type="scientific">Branchiostoma floridae</name>
    <name type="common">Florida lancelet</name>
    <name type="synonym">Amphioxus</name>
    <dbReference type="NCBI Taxonomy" id="7739"/>
    <lineage>
        <taxon>Eukaryota</taxon>
        <taxon>Metazoa</taxon>
        <taxon>Chordata</taxon>
        <taxon>Cephalochordata</taxon>
        <taxon>Leptocardii</taxon>
        <taxon>Amphioxiformes</taxon>
        <taxon>Branchiostomatidae</taxon>
        <taxon>Branchiostoma</taxon>
    </lineage>
</organism>
<evidence type="ECO:0000313" key="3">
    <source>
        <dbReference type="RefSeq" id="XP_035694487.1"/>
    </source>
</evidence>
<reference evidence="3" key="3">
    <citation type="submission" date="2025-08" db="UniProtKB">
        <authorList>
            <consortium name="RefSeq"/>
        </authorList>
    </citation>
    <scope>IDENTIFICATION</scope>
</reference>